<evidence type="ECO:0000259" key="2">
    <source>
        <dbReference type="Pfam" id="PF03713"/>
    </source>
</evidence>
<dbReference type="Proteomes" id="UP000198546">
    <property type="component" value="Chromosome i"/>
</dbReference>
<dbReference type="AlphaFoldDB" id="A0A1G6S9D5"/>
<dbReference type="PANTHER" id="PTHR36933:SF1">
    <property type="entry name" value="SLL0788 PROTEIN"/>
    <property type="match status" value="1"/>
</dbReference>
<feature type="domain" description="DUF305" evidence="2">
    <location>
        <begin position="50"/>
        <end position="199"/>
    </location>
</feature>
<proteinExistence type="predicted"/>
<gene>
    <name evidence="3" type="ORF">SAMN04489747_0260</name>
</gene>
<dbReference type="PANTHER" id="PTHR36933">
    <property type="entry name" value="SLL0788 PROTEIN"/>
    <property type="match status" value="1"/>
</dbReference>
<dbReference type="InterPro" id="IPR012347">
    <property type="entry name" value="Ferritin-like"/>
</dbReference>
<dbReference type="RefSeq" id="WP_090589872.1">
    <property type="nucleotide sequence ID" value="NZ_LT629688.1"/>
</dbReference>
<keyword evidence="4" id="KW-1185">Reference proteome</keyword>
<protein>
    <submittedName>
        <fullName evidence="3">Uncharacterized conserved protein, DUF305 family</fullName>
    </submittedName>
</protein>
<reference evidence="3 4" key="1">
    <citation type="submission" date="2016-10" db="EMBL/GenBank/DDBJ databases">
        <authorList>
            <person name="de Groot N.N."/>
        </authorList>
    </citation>
    <scope>NUCLEOTIDE SEQUENCE [LARGE SCALE GENOMIC DNA]</scope>
    <source>
        <strain evidence="3 4">MON 2.2</strain>
    </source>
</reference>
<sequence length="202" mass="21178">MNKLTAITAATVAAAALVLTGCSDQPGAAPDDGGTSTEASQAAVDVNDADVSFAQNMVPHHQQAVEMSDLLLAKDGVAEPVTVLAEDIKAAQEPEIEQMNTWLQTWGAETGGGMDHGDMGHDMGHGDGMMTEEDMADLEAAPGPEASSLFLEQMIEHHEGAVAMAQEQVEQGQHPDAVALAEKMVTDQESEIEEMRGLLATL</sequence>
<dbReference type="InterPro" id="IPR005183">
    <property type="entry name" value="DUF305_CopM-like"/>
</dbReference>
<accession>A0A1G6S9D5</accession>
<dbReference type="STRING" id="675864.SAMN04489747_0260"/>
<dbReference type="EMBL" id="LT629688">
    <property type="protein sequence ID" value="SDD13343.1"/>
    <property type="molecule type" value="Genomic_DNA"/>
</dbReference>
<organism evidence="3 4">
    <name type="scientific">Auraticoccus monumenti</name>
    <dbReference type="NCBI Taxonomy" id="675864"/>
    <lineage>
        <taxon>Bacteria</taxon>
        <taxon>Bacillati</taxon>
        <taxon>Actinomycetota</taxon>
        <taxon>Actinomycetes</taxon>
        <taxon>Propionibacteriales</taxon>
        <taxon>Propionibacteriaceae</taxon>
        <taxon>Auraticoccus</taxon>
    </lineage>
</organism>
<evidence type="ECO:0000313" key="3">
    <source>
        <dbReference type="EMBL" id="SDD13343.1"/>
    </source>
</evidence>
<keyword evidence="1" id="KW-0732">Signal</keyword>
<feature type="signal peptide" evidence="1">
    <location>
        <begin position="1"/>
        <end position="28"/>
    </location>
</feature>
<evidence type="ECO:0000313" key="4">
    <source>
        <dbReference type="Proteomes" id="UP000198546"/>
    </source>
</evidence>
<evidence type="ECO:0000256" key="1">
    <source>
        <dbReference type="SAM" id="SignalP"/>
    </source>
</evidence>
<name>A0A1G6S9D5_9ACTN</name>
<dbReference type="OrthoDB" id="26872at2"/>
<dbReference type="PROSITE" id="PS51257">
    <property type="entry name" value="PROKAR_LIPOPROTEIN"/>
    <property type="match status" value="1"/>
</dbReference>
<dbReference type="Pfam" id="PF03713">
    <property type="entry name" value="DUF305"/>
    <property type="match status" value="1"/>
</dbReference>
<dbReference type="Gene3D" id="1.20.1260.10">
    <property type="match status" value="1"/>
</dbReference>
<feature type="chain" id="PRO_5009240241" evidence="1">
    <location>
        <begin position="29"/>
        <end position="202"/>
    </location>
</feature>